<accession>A0A0E2B823</accession>
<evidence type="ECO:0000313" key="2">
    <source>
        <dbReference type="Proteomes" id="UP000006253"/>
    </source>
</evidence>
<protein>
    <submittedName>
        <fullName evidence="1">Uncharacterized protein</fullName>
    </submittedName>
</protein>
<organism evidence="1 2">
    <name type="scientific">Leptospira kirschneri str. H1</name>
    <dbReference type="NCBI Taxonomy" id="1049966"/>
    <lineage>
        <taxon>Bacteria</taxon>
        <taxon>Pseudomonadati</taxon>
        <taxon>Spirochaetota</taxon>
        <taxon>Spirochaetia</taxon>
        <taxon>Leptospirales</taxon>
        <taxon>Leptospiraceae</taxon>
        <taxon>Leptospira</taxon>
    </lineage>
</organism>
<name>A0A0E2B823_9LEPT</name>
<evidence type="ECO:0000313" key="1">
    <source>
        <dbReference type="EMBL" id="EKO17025.1"/>
    </source>
</evidence>
<sequence>MQKSDWTIVHSSSHNFQNLTGQFTICNSSDIYFFTKKLT</sequence>
<proteinExistence type="predicted"/>
<dbReference type="AlphaFoldDB" id="A0A0E2B823"/>
<dbReference type="Proteomes" id="UP000006253">
    <property type="component" value="Unassembled WGS sequence"/>
</dbReference>
<comment type="caution">
    <text evidence="1">The sequence shown here is derived from an EMBL/GenBank/DDBJ whole genome shotgun (WGS) entry which is preliminary data.</text>
</comment>
<gene>
    <name evidence="1" type="ORF">LEP1GSC081_3956</name>
</gene>
<dbReference type="EMBL" id="AHMY02000016">
    <property type="protein sequence ID" value="EKO17025.1"/>
    <property type="molecule type" value="Genomic_DNA"/>
</dbReference>
<reference evidence="1 2" key="1">
    <citation type="submission" date="2012-10" db="EMBL/GenBank/DDBJ databases">
        <authorList>
            <person name="Harkins D.M."/>
            <person name="Durkin A.S."/>
            <person name="Brinkac L.M."/>
            <person name="Selengut J.D."/>
            <person name="Sanka R."/>
            <person name="DePew J."/>
            <person name="Purushe J."/>
            <person name="Peacock S.J."/>
            <person name="Thaipadungpanit J."/>
            <person name="Wuthiekanun V.W."/>
            <person name="Day N.P."/>
            <person name="Vinetz J.M."/>
            <person name="Sutton G.G."/>
            <person name="Nelson W.C."/>
            <person name="Fouts D.E."/>
        </authorList>
    </citation>
    <scope>NUCLEOTIDE SEQUENCE [LARGE SCALE GENOMIC DNA]</scope>
    <source>
        <strain evidence="1 2">H1</strain>
    </source>
</reference>